<sequence length="152" mass="16863">MEENLPKFENREELVVNSDMAIDLRKAMSWAKFLSIMMFIGTGMMFLLSIVCFAVDPSTWFDNDMEPGAGGILGGVYLAVTVIYFFLSYFMYMFSVKIKRAIADGDKAAFGSGIRNMKYYFQLGGILTIVALGLVVLLIILGLIGMAAFLSM</sequence>
<dbReference type="EMBL" id="JRGF01000006">
    <property type="protein sequence ID" value="KHE42173.1"/>
    <property type="molecule type" value="Genomic_DNA"/>
</dbReference>
<evidence type="ECO:0008006" key="4">
    <source>
        <dbReference type="Google" id="ProtNLM"/>
    </source>
</evidence>
<feature type="transmembrane region" description="Helical" evidence="1">
    <location>
        <begin position="68"/>
        <end position="92"/>
    </location>
</feature>
<feature type="transmembrane region" description="Helical" evidence="1">
    <location>
        <begin position="125"/>
        <end position="150"/>
    </location>
</feature>
<keyword evidence="1" id="KW-1133">Transmembrane helix</keyword>
<dbReference type="Proteomes" id="UP000030889">
    <property type="component" value="Unassembled WGS sequence"/>
</dbReference>
<evidence type="ECO:0000313" key="2">
    <source>
        <dbReference type="EMBL" id="KHE42173.1"/>
    </source>
</evidence>
<evidence type="ECO:0000256" key="1">
    <source>
        <dbReference type="SAM" id="Phobius"/>
    </source>
</evidence>
<comment type="caution">
    <text evidence="2">The sequence shown here is derived from an EMBL/GenBank/DDBJ whole genome shotgun (WGS) entry which is preliminary data.</text>
</comment>
<organism evidence="2 3">
    <name type="scientific">Alistipes inops</name>
    <dbReference type="NCBI Taxonomy" id="1501391"/>
    <lineage>
        <taxon>Bacteria</taxon>
        <taxon>Pseudomonadati</taxon>
        <taxon>Bacteroidota</taxon>
        <taxon>Bacteroidia</taxon>
        <taxon>Bacteroidales</taxon>
        <taxon>Rikenellaceae</taxon>
        <taxon>Alistipes</taxon>
    </lineage>
</organism>
<keyword evidence="1" id="KW-0472">Membrane</keyword>
<gene>
    <name evidence="2" type="ORF">LG35_06395</name>
</gene>
<accession>A0ABR4YIS5</accession>
<keyword evidence="3" id="KW-1185">Reference proteome</keyword>
<evidence type="ECO:0000313" key="3">
    <source>
        <dbReference type="Proteomes" id="UP000030889"/>
    </source>
</evidence>
<feature type="transmembrane region" description="Helical" evidence="1">
    <location>
        <begin position="33"/>
        <end position="56"/>
    </location>
</feature>
<keyword evidence="1" id="KW-0812">Transmembrane</keyword>
<proteinExistence type="predicted"/>
<protein>
    <recommendedName>
        <fullName evidence="4">DUF5362 domain-containing protein</fullName>
    </recommendedName>
</protein>
<dbReference type="RefSeq" id="WP_022063566.1">
    <property type="nucleotide sequence ID" value="NZ_JRGF01000006.1"/>
</dbReference>
<name>A0ABR4YIS5_9BACT</name>
<reference evidence="2 3" key="1">
    <citation type="submission" date="2014-09" db="EMBL/GenBank/DDBJ databases">
        <title>Alistipes sp. 627, sp. nov., a novel member of the family Rikenellaceae isolated from human faeces.</title>
        <authorList>
            <person name="Shkoporov A.N."/>
            <person name="Chaplin A.V."/>
            <person name="Motuzova O.V."/>
            <person name="Kafarskaia L.I."/>
            <person name="Khokhlova E.V."/>
            <person name="Efimov B.A."/>
        </authorList>
    </citation>
    <scope>NUCLEOTIDE SEQUENCE [LARGE SCALE GENOMIC DNA]</scope>
    <source>
        <strain evidence="2 3">627</strain>
    </source>
</reference>